<organism evidence="2 3">
    <name type="scientific">Haloquadratum walsbyi J07HQW1</name>
    <dbReference type="NCBI Taxonomy" id="1238424"/>
    <lineage>
        <taxon>Archaea</taxon>
        <taxon>Methanobacteriati</taxon>
        <taxon>Methanobacteriota</taxon>
        <taxon>Stenosarchaea group</taxon>
        <taxon>Halobacteria</taxon>
        <taxon>Halobacteriales</taxon>
        <taxon>Haloferacaceae</taxon>
        <taxon>Haloquadratum</taxon>
    </lineage>
</organism>
<dbReference type="Proteomes" id="UP000030649">
    <property type="component" value="Unassembled WGS sequence"/>
</dbReference>
<keyword evidence="1" id="KW-1133">Transmembrane helix</keyword>
<evidence type="ECO:0000313" key="2">
    <source>
        <dbReference type="EMBL" id="ERG92383.1"/>
    </source>
</evidence>
<proteinExistence type="predicted"/>
<evidence type="ECO:0000313" key="3">
    <source>
        <dbReference type="Proteomes" id="UP000030649"/>
    </source>
</evidence>
<accession>U1N7E8</accession>
<keyword evidence="1" id="KW-0472">Membrane</keyword>
<reference evidence="2 3" key="1">
    <citation type="journal article" date="2013" name="PLoS ONE">
        <title>Assembly-driven community genomics of a hypersaline microbial ecosystem.</title>
        <authorList>
            <person name="Podell S."/>
            <person name="Ugalde J.A."/>
            <person name="Narasingarao P."/>
            <person name="Banfield J.F."/>
            <person name="Heidelberg K.B."/>
            <person name="Allen E.E."/>
        </authorList>
    </citation>
    <scope>NUCLEOTIDE SEQUENCE [LARGE SCALE GENOMIC DNA]</scope>
    <source>
        <strain evidence="3">J07HQW1</strain>
    </source>
</reference>
<keyword evidence="1" id="KW-0812">Transmembrane</keyword>
<sequence>MIVRCSQANDISYNYSVNTAVINIVFLAFFIQPFPPRYRLLVIRFRYSNVKPNAHTGVPAELSPNVGSEGNTAQIATDFEHAYRCQ</sequence>
<name>U1N7E8_9EURY</name>
<dbReference type="AlphaFoldDB" id="U1N7E8"/>
<gene>
    <name evidence="2" type="ORF">J07HQW1_02425</name>
</gene>
<protein>
    <submittedName>
        <fullName evidence="2">Uncharacterized protein</fullName>
    </submittedName>
</protein>
<feature type="transmembrane region" description="Helical" evidence="1">
    <location>
        <begin position="12"/>
        <end position="31"/>
    </location>
</feature>
<evidence type="ECO:0000256" key="1">
    <source>
        <dbReference type="SAM" id="Phobius"/>
    </source>
</evidence>
<dbReference type="EMBL" id="KE356560">
    <property type="protein sequence ID" value="ERG92383.1"/>
    <property type="molecule type" value="Genomic_DNA"/>
</dbReference>
<dbReference type="HOGENOM" id="CLU_2490386_0_0_2"/>